<sequence>MRRDVVRTHLLLAAVLLVAACAPGDAPVVPPPNASPGDVRQTEVRSYDPWGAGLVTETIDRRGACEKPSRVVQRSDAWQCQVRDDHPASDGSLHEPCFAHPTEPRAACPEGVDERSFTVVTLAEPLPRRSPPVAEVAPWMVVLWTGDRCVRVADVPIEFPRREGRPLTMMCSPLNPRIPSPAGDRGWGGVDTSTTPWTLRVSDGTGPEKPAMVMVAYR</sequence>
<dbReference type="HOGENOM" id="CLU_1288110_0_0_11"/>
<accession>K0KEA5</accession>
<evidence type="ECO:0000313" key="2">
    <source>
        <dbReference type="EMBL" id="CCH34878.1"/>
    </source>
</evidence>
<proteinExistence type="predicted"/>
<keyword evidence="3" id="KW-1185">Reference proteome</keyword>
<dbReference type="PATRIC" id="fig|1179773.3.peg.7730"/>
<dbReference type="OrthoDB" id="5641192at2"/>
<protein>
    <submittedName>
        <fullName evidence="2">Putative secreted protein</fullName>
    </submittedName>
</protein>
<evidence type="ECO:0000256" key="1">
    <source>
        <dbReference type="SAM" id="SignalP"/>
    </source>
</evidence>
<feature type="signal peptide" evidence="1">
    <location>
        <begin position="1"/>
        <end position="26"/>
    </location>
</feature>
<organism evidence="2 3">
    <name type="scientific">Saccharothrix espanaensis (strain ATCC 51144 / DSM 44229 / JCM 9112 / NBRC 15066 / NRRL 15764)</name>
    <dbReference type="NCBI Taxonomy" id="1179773"/>
    <lineage>
        <taxon>Bacteria</taxon>
        <taxon>Bacillati</taxon>
        <taxon>Actinomycetota</taxon>
        <taxon>Actinomycetes</taxon>
        <taxon>Pseudonocardiales</taxon>
        <taxon>Pseudonocardiaceae</taxon>
        <taxon>Saccharothrix</taxon>
    </lineage>
</organism>
<dbReference type="Proteomes" id="UP000006281">
    <property type="component" value="Chromosome"/>
</dbReference>
<reference evidence="2 3" key="1">
    <citation type="journal article" date="2012" name="BMC Genomics">
        <title>Complete genome sequence of Saccharothrix espanaensis DSM 44229T and comparison to the other completely sequenced Pseudonocardiaceae.</title>
        <authorList>
            <person name="Strobel T."/>
            <person name="Al-Dilaimi A."/>
            <person name="Blom J."/>
            <person name="Gessner A."/>
            <person name="Kalinowski J."/>
            <person name="Luzhetska M."/>
            <person name="Puhler A."/>
            <person name="Szczepanowski R."/>
            <person name="Bechthold A."/>
            <person name="Ruckert C."/>
        </authorList>
    </citation>
    <scope>NUCLEOTIDE SEQUENCE [LARGE SCALE GENOMIC DNA]</scope>
    <source>
        <strain evidence="3">ATCC 51144 / DSM 44229 / JCM 9112 / NBRC 15066 / NRRL 15764</strain>
    </source>
</reference>
<dbReference type="KEGG" id="sesp:BN6_76570"/>
<feature type="chain" id="PRO_5038783993" evidence="1">
    <location>
        <begin position="27"/>
        <end position="218"/>
    </location>
</feature>
<dbReference type="PROSITE" id="PS51257">
    <property type="entry name" value="PROKAR_LIPOPROTEIN"/>
    <property type="match status" value="1"/>
</dbReference>
<dbReference type="AlphaFoldDB" id="K0KEA5"/>
<dbReference type="RefSeq" id="WP_015104987.1">
    <property type="nucleotide sequence ID" value="NC_019673.1"/>
</dbReference>
<evidence type="ECO:0000313" key="3">
    <source>
        <dbReference type="Proteomes" id="UP000006281"/>
    </source>
</evidence>
<gene>
    <name evidence="2" type="ordered locus">BN6_76570</name>
</gene>
<dbReference type="STRING" id="1179773.BN6_76570"/>
<dbReference type="BioCyc" id="SESP1179773:BN6_RS37005-MONOMER"/>
<name>K0KEA5_SACES</name>
<keyword evidence="1" id="KW-0732">Signal</keyword>
<dbReference type="EMBL" id="HE804045">
    <property type="protein sequence ID" value="CCH34878.1"/>
    <property type="molecule type" value="Genomic_DNA"/>
</dbReference>